<name>A0A5S3PCM8_9FLAO</name>
<accession>A0A5S3PCM8</accession>
<organism evidence="2 3">
    <name type="scientific">Maribacter algarum</name>
    <name type="common">ex Zhang et al. 2020</name>
    <dbReference type="NCBI Taxonomy" id="2578118"/>
    <lineage>
        <taxon>Bacteria</taxon>
        <taxon>Pseudomonadati</taxon>
        <taxon>Bacteroidota</taxon>
        <taxon>Flavobacteriia</taxon>
        <taxon>Flavobacteriales</taxon>
        <taxon>Flavobacteriaceae</taxon>
        <taxon>Maribacter</taxon>
    </lineage>
</organism>
<gene>
    <name evidence="2" type="ORF">FEE95_21875</name>
</gene>
<evidence type="ECO:0008006" key="4">
    <source>
        <dbReference type="Google" id="ProtNLM"/>
    </source>
</evidence>
<comment type="caution">
    <text evidence="2">The sequence shown here is derived from an EMBL/GenBank/DDBJ whole genome shotgun (WGS) entry which is preliminary data.</text>
</comment>
<keyword evidence="1" id="KW-0732">Signal</keyword>
<proteinExistence type="predicted"/>
<dbReference type="Proteomes" id="UP000310314">
    <property type="component" value="Unassembled WGS sequence"/>
</dbReference>
<dbReference type="OrthoDB" id="1187902at2"/>
<dbReference type="AlphaFoldDB" id="A0A5S3PCM8"/>
<evidence type="ECO:0000256" key="1">
    <source>
        <dbReference type="SAM" id="SignalP"/>
    </source>
</evidence>
<feature type="chain" id="PRO_5024357150" description="SH3 domain-containing protein" evidence="1">
    <location>
        <begin position="20"/>
        <end position="169"/>
    </location>
</feature>
<feature type="signal peptide" evidence="1">
    <location>
        <begin position="1"/>
        <end position="19"/>
    </location>
</feature>
<dbReference type="RefSeq" id="WP_138660186.1">
    <property type="nucleotide sequence ID" value="NZ_VATY01000009.1"/>
</dbReference>
<reference evidence="2 3" key="1">
    <citation type="submission" date="2019-05" db="EMBL/GenBank/DDBJ databases">
        <authorList>
            <person name="Zhang J.-Y."/>
            <person name="Feg X."/>
            <person name="Du Z.-J."/>
        </authorList>
    </citation>
    <scope>NUCLEOTIDE SEQUENCE [LARGE SCALE GENOMIC DNA]</scope>
    <source>
        <strain evidence="2 3">RZ26</strain>
    </source>
</reference>
<evidence type="ECO:0000313" key="3">
    <source>
        <dbReference type="Proteomes" id="UP000310314"/>
    </source>
</evidence>
<keyword evidence="3" id="KW-1185">Reference proteome</keyword>
<sequence length="169" mass="19438">MKYILTSLLLFITCQTVFGQTVLCDAVIYWKYDGVIKIYDEPNGTQQISLKNDIENENFASLKIVEIRDKFYAVALSLDGITHYGWIEKGIYIGAFMKNEKEYMDLTFYSKPNDKLSEVIEIKNWKASFVTIEECGPEWTKVSVDYNGKRITGWIESAKLCANNYSTCS</sequence>
<dbReference type="EMBL" id="VATY01000009">
    <property type="protein sequence ID" value="TMM51450.1"/>
    <property type="molecule type" value="Genomic_DNA"/>
</dbReference>
<protein>
    <recommendedName>
        <fullName evidence="4">SH3 domain-containing protein</fullName>
    </recommendedName>
</protein>
<evidence type="ECO:0000313" key="2">
    <source>
        <dbReference type="EMBL" id="TMM51450.1"/>
    </source>
</evidence>